<evidence type="ECO:0000256" key="2">
    <source>
        <dbReference type="ARBA" id="ARBA00022692"/>
    </source>
</evidence>
<protein>
    <submittedName>
        <fullName evidence="6">Uncharacterized protein</fullName>
    </submittedName>
</protein>
<evidence type="ECO:0000256" key="4">
    <source>
        <dbReference type="ARBA" id="ARBA00023136"/>
    </source>
</evidence>
<dbReference type="EMBL" id="CAJJDN010000165">
    <property type="protein sequence ID" value="CAD8126128.1"/>
    <property type="molecule type" value="Genomic_DNA"/>
</dbReference>
<dbReference type="OrthoDB" id="7933078at2759"/>
<comment type="caution">
    <text evidence="5">Lacks conserved residue(s) required for the propagation of feature annotation.</text>
</comment>
<keyword evidence="2 5" id="KW-0812">Transmembrane</keyword>
<evidence type="ECO:0000256" key="5">
    <source>
        <dbReference type="RuleBase" id="RU004379"/>
    </source>
</evidence>
<evidence type="ECO:0000256" key="1">
    <source>
        <dbReference type="ARBA" id="ARBA00004141"/>
    </source>
</evidence>
<dbReference type="Proteomes" id="UP000692954">
    <property type="component" value="Unassembled WGS sequence"/>
</dbReference>
<gene>
    <name evidence="6" type="ORF">PSON_ATCC_30995.1.T1650021</name>
</gene>
<comment type="similarity">
    <text evidence="5">Belongs to the BI1 family.</text>
</comment>
<keyword evidence="3 5" id="KW-1133">Transmembrane helix</keyword>
<dbReference type="PANTHER" id="PTHR23291">
    <property type="entry name" value="BAX INHIBITOR-RELATED"/>
    <property type="match status" value="1"/>
</dbReference>
<proteinExistence type="inferred from homology"/>
<name>A0A8S1RDJ1_9CILI</name>
<evidence type="ECO:0000313" key="7">
    <source>
        <dbReference type="Proteomes" id="UP000692954"/>
    </source>
</evidence>
<sequence length="176" mass="20680">MPLVDYDGGDCLLSNVGFDQRKNFIVKVYSLLTIQLLVTFGMVTVACFSQGFRDLLINPQSYHATAFYWSMFAVSFVTEIAIFCFKNVARKVPNNYIALTIFTISFSFVVAGSCAVCKDAFENGTYQYQLLGYYDQQYYYYQGGYYYCGYQYDYYYYGYYQGYCCGYYQGYYYQFY</sequence>
<feature type="transmembrane region" description="Helical" evidence="5">
    <location>
        <begin position="66"/>
        <end position="84"/>
    </location>
</feature>
<reference evidence="6" key="1">
    <citation type="submission" date="2021-01" db="EMBL/GenBank/DDBJ databases">
        <authorList>
            <consortium name="Genoscope - CEA"/>
            <person name="William W."/>
        </authorList>
    </citation>
    <scope>NUCLEOTIDE SEQUENCE</scope>
</reference>
<dbReference type="GO" id="GO:0016020">
    <property type="term" value="C:membrane"/>
    <property type="evidence" value="ECO:0007669"/>
    <property type="project" value="UniProtKB-SubCell"/>
</dbReference>
<keyword evidence="7" id="KW-1185">Reference proteome</keyword>
<keyword evidence="4 5" id="KW-0472">Membrane</keyword>
<accession>A0A8S1RDJ1</accession>
<organism evidence="6 7">
    <name type="scientific">Paramecium sonneborni</name>
    <dbReference type="NCBI Taxonomy" id="65129"/>
    <lineage>
        <taxon>Eukaryota</taxon>
        <taxon>Sar</taxon>
        <taxon>Alveolata</taxon>
        <taxon>Ciliophora</taxon>
        <taxon>Intramacronucleata</taxon>
        <taxon>Oligohymenophorea</taxon>
        <taxon>Peniculida</taxon>
        <taxon>Parameciidae</taxon>
        <taxon>Paramecium</taxon>
    </lineage>
</organism>
<dbReference type="InterPro" id="IPR006214">
    <property type="entry name" value="Bax_inhibitor_1-related"/>
</dbReference>
<evidence type="ECO:0000313" key="6">
    <source>
        <dbReference type="EMBL" id="CAD8126128.1"/>
    </source>
</evidence>
<comment type="subcellular location">
    <subcellularLocation>
        <location evidence="1">Membrane</location>
        <topology evidence="1">Multi-pass membrane protein</topology>
    </subcellularLocation>
</comment>
<comment type="caution">
    <text evidence="6">The sequence shown here is derived from an EMBL/GenBank/DDBJ whole genome shotgun (WGS) entry which is preliminary data.</text>
</comment>
<dbReference type="AlphaFoldDB" id="A0A8S1RDJ1"/>
<feature type="transmembrane region" description="Helical" evidence="5">
    <location>
        <begin position="28"/>
        <end position="46"/>
    </location>
</feature>
<dbReference type="PANTHER" id="PTHR23291:SF47">
    <property type="entry name" value="TRANSMEMBRANE BAX INHIBITOR MOTIF CONTAINING 7"/>
    <property type="match status" value="1"/>
</dbReference>
<feature type="transmembrane region" description="Helical" evidence="5">
    <location>
        <begin position="96"/>
        <end position="113"/>
    </location>
</feature>
<evidence type="ECO:0000256" key="3">
    <source>
        <dbReference type="ARBA" id="ARBA00022989"/>
    </source>
</evidence>